<gene>
    <name evidence="2" type="ORF">APZ42_031609</name>
</gene>
<evidence type="ECO:0000313" key="2">
    <source>
        <dbReference type="EMBL" id="KZS05262.1"/>
    </source>
</evidence>
<sequence length="71" mass="8085">MEWNHISDGTQPDQHVFSTAVRLRNNFVAILSTDIYFVTFVNYLFRISGRTLEIGANARSLDVTLGSELEH</sequence>
<organism evidence="2 3">
    <name type="scientific">Daphnia magna</name>
    <dbReference type="NCBI Taxonomy" id="35525"/>
    <lineage>
        <taxon>Eukaryota</taxon>
        <taxon>Metazoa</taxon>
        <taxon>Ecdysozoa</taxon>
        <taxon>Arthropoda</taxon>
        <taxon>Crustacea</taxon>
        <taxon>Branchiopoda</taxon>
        <taxon>Diplostraca</taxon>
        <taxon>Cladocera</taxon>
        <taxon>Anomopoda</taxon>
        <taxon>Daphniidae</taxon>
        <taxon>Daphnia</taxon>
    </lineage>
</organism>
<comment type="caution">
    <text evidence="2">The sequence shown here is derived from an EMBL/GenBank/DDBJ whole genome shotgun (WGS) entry which is preliminary data.</text>
</comment>
<reference evidence="2 3" key="1">
    <citation type="submission" date="2016-03" db="EMBL/GenBank/DDBJ databases">
        <title>EvidentialGene: Evidence-directed Construction of Genes on Genomes.</title>
        <authorList>
            <person name="Gilbert D.G."/>
            <person name="Choi J.-H."/>
            <person name="Mockaitis K."/>
            <person name="Colbourne J."/>
            <person name="Pfrender M."/>
        </authorList>
    </citation>
    <scope>NUCLEOTIDE SEQUENCE [LARGE SCALE GENOMIC DNA]</scope>
    <source>
        <strain evidence="2 3">Xinb3</strain>
        <tissue evidence="2">Complete organism</tissue>
    </source>
</reference>
<keyword evidence="1" id="KW-0812">Transmembrane</keyword>
<dbReference type="Proteomes" id="UP000076858">
    <property type="component" value="Unassembled WGS sequence"/>
</dbReference>
<protein>
    <submittedName>
        <fullName evidence="2">Uncharacterized protein</fullName>
    </submittedName>
</protein>
<keyword evidence="3" id="KW-1185">Reference proteome</keyword>
<dbReference type="AlphaFoldDB" id="A0A164MQB4"/>
<keyword evidence="1" id="KW-1133">Transmembrane helix</keyword>
<name>A0A164MQB4_9CRUS</name>
<proteinExistence type="predicted"/>
<dbReference type="EMBL" id="LRGB01002978">
    <property type="protein sequence ID" value="KZS05262.1"/>
    <property type="molecule type" value="Genomic_DNA"/>
</dbReference>
<feature type="transmembrane region" description="Helical" evidence="1">
    <location>
        <begin position="27"/>
        <end position="45"/>
    </location>
</feature>
<accession>A0A164MQB4</accession>
<keyword evidence="1" id="KW-0472">Membrane</keyword>
<evidence type="ECO:0000256" key="1">
    <source>
        <dbReference type="SAM" id="Phobius"/>
    </source>
</evidence>
<evidence type="ECO:0000313" key="3">
    <source>
        <dbReference type="Proteomes" id="UP000076858"/>
    </source>
</evidence>